<dbReference type="RefSeq" id="WP_379660933.1">
    <property type="nucleotide sequence ID" value="NZ_JBHUDG010000002.1"/>
</dbReference>
<feature type="signal peptide" evidence="1">
    <location>
        <begin position="1"/>
        <end position="24"/>
    </location>
</feature>
<comment type="caution">
    <text evidence="2">The sequence shown here is derived from an EMBL/GenBank/DDBJ whole genome shotgun (WGS) entry which is preliminary data.</text>
</comment>
<reference evidence="3" key="1">
    <citation type="journal article" date="2019" name="Int. J. Syst. Evol. Microbiol.">
        <title>The Global Catalogue of Microorganisms (GCM) 10K type strain sequencing project: providing services to taxonomists for standard genome sequencing and annotation.</title>
        <authorList>
            <consortium name="The Broad Institute Genomics Platform"/>
            <consortium name="The Broad Institute Genome Sequencing Center for Infectious Disease"/>
            <person name="Wu L."/>
            <person name="Ma J."/>
        </authorList>
    </citation>
    <scope>NUCLEOTIDE SEQUENCE [LARGE SCALE GENOMIC DNA]</scope>
    <source>
        <strain evidence="3">CCUG 53762</strain>
    </source>
</reference>
<keyword evidence="3" id="KW-1185">Reference proteome</keyword>
<protein>
    <submittedName>
        <fullName evidence="2">Uncharacterized protein</fullName>
    </submittedName>
</protein>
<accession>A0ABW4I974</accession>
<dbReference type="EMBL" id="JBHUDG010000002">
    <property type="protein sequence ID" value="MFD1628549.1"/>
    <property type="molecule type" value="Genomic_DNA"/>
</dbReference>
<name>A0ABW4I974_9SPHI</name>
<evidence type="ECO:0000313" key="3">
    <source>
        <dbReference type="Proteomes" id="UP001597118"/>
    </source>
</evidence>
<proteinExistence type="predicted"/>
<feature type="chain" id="PRO_5047462637" evidence="1">
    <location>
        <begin position="25"/>
        <end position="178"/>
    </location>
</feature>
<keyword evidence="1" id="KW-0732">Signal</keyword>
<sequence length="178" mass="19194">MRTHKKHSILGLMVIAFIALTSCSKIKDAIQADVDIPAGTINIDIPKIETTGEQKIAGTDNISAIDLSSYSGIKSVTLKSIKVELKEQNPDVNFKVLEKLSVEISSAGLESKVLASVTNTDYSTNKYSIDIPVTGGNINIQDFVKNTFSYTIKGKAHSTTNTPMPAKLTAVYTVKFGL</sequence>
<evidence type="ECO:0000313" key="2">
    <source>
        <dbReference type="EMBL" id="MFD1628549.1"/>
    </source>
</evidence>
<dbReference type="PROSITE" id="PS51257">
    <property type="entry name" value="PROKAR_LIPOPROTEIN"/>
    <property type="match status" value="1"/>
</dbReference>
<evidence type="ECO:0000256" key="1">
    <source>
        <dbReference type="SAM" id="SignalP"/>
    </source>
</evidence>
<dbReference type="Proteomes" id="UP001597118">
    <property type="component" value="Unassembled WGS sequence"/>
</dbReference>
<organism evidence="2 3">
    <name type="scientific">Pseudopedobacter beijingensis</name>
    <dbReference type="NCBI Taxonomy" id="1207056"/>
    <lineage>
        <taxon>Bacteria</taxon>
        <taxon>Pseudomonadati</taxon>
        <taxon>Bacteroidota</taxon>
        <taxon>Sphingobacteriia</taxon>
        <taxon>Sphingobacteriales</taxon>
        <taxon>Sphingobacteriaceae</taxon>
        <taxon>Pseudopedobacter</taxon>
    </lineage>
</organism>
<gene>
    <name evidence="2" type="ORF">ACFSAH_01600</name>
</gene>